<dbReference type="GO" id="GO:0003723">
    <property type="term" value="F:RNA binding"/>
    <property type="evidence" value="ECO:0007669"/>
    <property type="project" value="TreeGrafter"/>
</dbReference>
<accession>A0A836HEW5</accession>
<dbReference type="InterPro" id="IPR027073">
    <property type="entry name" value="5_3_exoribonuclease"/>
</dbReference>
<dbReference type="RefSeq" id="XP_067062093.1">
    <property type="nucleotide sequence ID" value="XM_067206156.1"/>
</dbReference>
<keyword evidence="4" id="KW-1185">Reference proteome</keyword>
<comment type="caution">
    <text evidence="3">The sequence shown here is derived from an EMBL/GenBank/DDBJ whole genome shotgun (WGS) entry which is preliminary data.</text>
</comment>
<dbReference type="Gene3D" id="3.40.50.12390">
    <property type="match status" value="1"/>
</dbReference>
<proteinExistence type="predicted"/>
<dbReference type="PANTHER" id="PTHR12341">
    <property type="entry name" value="5'-&gt;3' EXORIBONUCLEASE"/>
    <property type="match status" value="1"/>
</dbReference>
<evidence type="ECO:0000256" key="1">
    <source>
        <dbReference type="SAM" id="MobiDB-lite"/>
    </source>
</evidence>
<dbReference type="Pfam" id="PF03159">
    <property type="entry name" value="XRN_N"/>
    <property type="match status" value="1"/>
</dbReference>
<dbReference type="EMBL" id="JAFHLR010000027">
    <property type="protein sequence ID" value="KAG5475585.1"/>
    <property type="molecule type" value="Genomic_DNA"/>
</dbReference>
<dbReference type="GeneID" id="92360090"/>
<evidence type="ECO:0000259" key="2">
    <source>
        <dbReference type="Pfam" id="PF03159"/>
    </source>
</evidence>
<evidence type="ECO:0000313" key="3">
    <source>
        <dbReference type="EMBL" id="KAG5475585.1"/>
    </source>
</evidence>
<protein>
    <recommendedName>
        <fullName evidence="2">Xrn1 N-terminal domain-containing protein</fullName>
    </recommendedName>
</protein>
<dbReference type="KEGG" id="loi:92360090"/>
<dbReference type="GO" id="GO:0004534">
    <property type="term" value="F:5'-3' RNA exonuclease activity"/>
    <property type="evidence" value="ECO:0007669"/>
    <property type="project" value="TreeGrafter"/>
</dbReference>
<feature type="domain" description="Xrn1 N-terminal" evidence="2">
    <location>
        <begin position="1"/>
        <end position="230"/>
    </location>
</feature>
<dbReference type="Proteomes" id="UP000674143">
    <property type="component" value="Unassembled WGS sequence"/>
</dbReference>
<dbReference type="GO" id="GO:0000956">
    <property type="term" value="P:nuclear-transcribed mRNA catabolic process"/>
    <property type="evidence" value="ECO:0007669"/>
    <property type="project" value="TreeGrafter"/>
</dbReference>
<reference evidence="4" key="2">
    <citation type="journal article" date="2021" name="Sci. Data">
        <title>Chromosome-scale genome sequencing, assembly and annotation of six genomes from subfamily Leishmaniinae.</title>
        <authorList>
            <person name="Almutairi H."/>
            <person name="Urbaniak M.D."/>
            <person name="Bates M.D."/>
            <person name="Jariyapan N."/>
            <person name="Kwakye-Nuako G."/>
            <person name="Thomaz Soccol V."/>
            <person name="Al-Salem W.S."/>
            <person name="Dillon R.J."/>
            <person name="Bates P.A."/>
            <person name="Gatherer D."/>
        </authorList>
    </citation>
    <scope>NUCLEOTIDE SEQUENCE [LARGE SCALE GENOMIC DNA]</scope>
</reference>
<gene>
    <name evidence="3" type="ORF">LSCM4_04167</name>
</gene>
<sequence>MGVKGLWSYVEHHNIQYAYPNKNARADCYGVNPRHLLIDMNAVLHVAYDPRTPTTAATLRAVAAKLDELLTRVRSRDTLALVYDGVAPIAKLKTQKERRHSLSLDPPRPASSPSSSKGNGRNSIRVSPWYTCDPVDGEVPLRREEILCGAEFVLASEEYITAHVKRRNTQDSWKRLIVSGCREPGEGEVKISAVLRRLWAATVADGSYSPDDTVTIVGNDSDLILVAMVAVPYLYCTLIDPYDLGLTSLRELMDHWSQAVPNPPLPTDLIPSYRVDFVFLMLLSGDDYYQGIGGDSVALWRRYRHLRANEGYFRRALISGENLELDVEFLRAVFARSGSMAAQLSRVPRNKRKTAKTLLRGGGGGGNAKEGTQLLSAALWSLRAYISGRCPDYGFFARQVGPPSVGSLRAAAQVPGLGRKIGVAAAEGIANREVAGAGNLKEAMRSAEPILAPLEQCIAVLGIRGRFSLELCRAIRASTKDDGHTLTISTSIGLLTETVKSIMASADPARLTEAERLLSHHHHAGAEDDDVGAFMRLAAIQPRKAAPAAAEEAQFIEAEKAQHARAVGSYREGSEAADATAA</sequence>
<dbReference type="AlphaFoldDB" id="A0A836HEW5"/>
<name>A0A836HEW5_9TRYP</name>
<dbReference type="InterPro" id="IPR004859">
    <property type="entry name" value="Xrn1_N"/>
</dbReference>
<dbReference type="GO" id="GO:0005634">
    <property type="term" value="C:nucleus"/>
    <property type="evidence" value="ECO:0007669"/>
    <property type="project" value="TreeGrafter"/>
</dbReference>
<reference evidence="4" key="1">
    <citation type="journal article" date="2021" name="Microbiol. Resour. Announc.">
        <title>LGAAP: Leishmaniinae Genome Assembly and Annotation Pipeline.</title>
        <authorList>
            <person name="Almutairi H."/>
            <person name="Urbaniak M.D."/>
            <person name="Bates M.D."/>
            <person name="Jariyapan N."/>
            <person name="Kwakye-Nuako G."/>
            <person name="Thomaz-Soccol V."/>
            <person name="Al-Salem W.S."/>
            <person name="Dillon R.J."/>
            <person name="Bates P.A."/>
            <person name="Gatherer D."/>
        </authorList>
    </citation>
    <scope>NUCLEOTIDE SEQUENCE [LARGE SCALE GENOMIC DNA]</scope>
</reference>
<feature type="region of interest" description="Disordered" evidence="1">
    <location>
        <begin position="96"/>
        <end position="125"/>
    </location>
</feature>
<organism evidence="3 4">
    <name type="scientific">Leishmania orientalis</name>
    <dbReference type="NCBI Taxonomy" id="2249476"/>
    <lineage>
        <taxon>Eukaryota</taxon>
        <taxon>Discoba</taxon>
        <taxon>Euglenozoa</taxon>
        <taxon>Kinetoplastea</taxon>
        <taxon>Metakinetoplastina</taxon>
        <taxon>Trypanosomatida</taxon>
        <taxon>Trypanosomatidae</taxon>
        <taxon>Leishmaniinae</taxon>
        <taxon>Leishmania</taxon>
    </lineage>
</organism>
<evidence type="ECO:0000313" key="4">
    <source>
        <dbReference type="Proteomes" id="UP000674143"/>
    </source>
</evidence>
<dbReference type="PANTHER" id="PTHR12341:SF41">
    <property type="entry name" value="5'-3' EXORIBONUCLEASE 2"/>
    <property type="match status" value="1"/>
</dbReference>
<dbReference type="SMR" id="A0A836HEW5"/>